<dbReference type="Pfam" id="PF08447">
    <property type="entry name" value="PAS_3"/>
    <property type="match status" value="1"/>
</dbReference>
<evidence type="ECO:0000313" key="8">
    <source>
        <dbReference type="EMBL" id="RMB63250.1"/>
    </source>
</evidence>
<dbReference type="PROSITE" id="PS50109">
    <property type="entry name" value="HIS_KIN"/>
    <property type="match status" value="1"/>
</dbReference>
<evidence type="ECO:0000313" key="9">
    <source>
        <dbReference type="Proteomes" id="UP000281985"/>
    </source>
</evidence>
<dbReference type="PROSITE" id="PS50113">
    <property type="entry name" value="PAC"/>
    <property type="match status" value="1"/>
</dbReference>
<dbReference type="PRINTS" id="PR00344">
    <property type="entry name" value="BCTRLSENSOR"/>
</dbReference>
<comment type="catalytic activity">
    <reaction evidence="1">
        <text>ATP + protein L-histidine = ADP + protein N-phospho-L-histidine.</text>
        <dbReference type="EC" id="2.7.13.3"/>
    </reaction>
</comment>
<dbReference type="InterPro" id="IPR004358">
    <property type="entry name" value="Sig_transdc_His_kin-like_C"/>
</dbReference>
<evidence type="ECO:0000256" key="4">
    <source>
        <dbReference type="ARBA" id="ARBA00022679"/>
    </source>
</evidence>
<dbReference type="SUPFAM" id="SSF55874">
    <property type="entry name" value="ATPase domain of HSP90 chaperone/DNA topoisomerase II/histidine kinase"/>
    <property type="match status" value="1"/>
</dbReference>
<dbReference type="InterPro" id="IPR003594">
    <property type="entry name" value="HATPase_dom"/>
</dbReference>
<evidence type="ECO:0000256" key="2">
    <source>
        <dbReference type="ARBA" id="ARBA00012438"/>
    </source>
</evidence>
<dbReference type="SUPFAM" id="SSF55785">
    <property type="entry name" value="PYP-like sensor domain (PAS domain)"/>
    <property type="match status" value="1"/>
</dbReference>
<feature type="domain" description="PAC" evidence="7">
    <location>
        <begin position="75"/>
        <end position="127"/>
    </location>
</feature>
<evidence type="ECO:0000256" key="1">
    <source>
        <dbReference type="ARBA" id="ARBA00000085"/>
    </source>
</evidence>
<reference evidence="8 9" key="1">
    <citation type="submission" date="2018-10" db="EMBL/GenBank/DDBJ databases">
        <title>Dokdonia luteus sp. nov., isolated from sea water.</title>
        <authorList>
            <person name="Zhou L.Y."/>
            <person name="Du Z.J."/>
        </authorList>
    </citation>
    <scope>NUCLEOTIDE SEQUENCE [LARGE SCALE GENOMIC DNA]</scope>
    <source>
        <strain evidence="8 9">SH27</strain>
    </source>
</reference>
<dbReference type="OrthoDB" id="5522855at2"/>
<keyword evidence="3" id="KW-0597">Phosphoprotein</keyword>
<evidence type="ECO:0000259" key="6">
    <source>
        <dbReference type="PROSITE" id="PS50109"/>
    </source>
</evidence>
<dbReference type="InterPro" id="IPR052162">
    <property type="entry name" value="Sensor_kinase/Photoreceptor"/>
</dbReference>
<dbReference type="Gene3D" id="3.30.450.20">
    <property type="entry name" value="PAS domain"/>
    <property type="match status" value="1"/>
</dbReference>
<dbReference type="Gene3D" id="3.30.565.10">
    <property type="entry name" value="Histidine kinase-like ATPase, C-terminal domain"/>
    <property type="match status" value="1"/>
</dbReference>
<dbReference type="EC" id="2.7.13.3" evidence="2"/>
<dbReference type="Pfam" id="PF02518">
    <property type="entry name" value="HATPase_c"/>
    <property type="match status" value="1"/>
</dbReference>
<feature type="domain" description="Histidine kinase" evidence="6">
    <location>
        <begin position="145"/>
        <end position="354"/>
    </location>
</feature>
<dbReference type="InterPro" id="IPR005467">
    <property type="entry name" value="His_kinase_dom"/>
</dbReference>
<dbReference type="EMBL" id="REFV01000002">
    <property type="protein sequence ID" value="RMB63250.1"/>
    <property type="molecule type" value="Genomic_DNA"/>
</dbReference>
<protein>
    <recommendedName>
        <fullName evidence="2">histidine kinase</fullName>
        <ecNumber evidence="2">2.7.13.3</ecNumber>
    </recommendedName>
</protein>
<accession>A0A3M0GET6</accession>
<dbReference type="InterPro" id="IPR000700">
    <property type="entry name" value="PAS-assoc_C"/>
</dbReference>
<keyword evidence="9" id="KW-1185">Reference proteome</keyword>
<evidence type="ECO:0000259" key="7">
    <source>
        <dbReference type="PROSITE" id="PS50113"/>
    </source>
</evidence>
<dbReference type="Proteomes" id="UP000281985">
    <property type="component" value="Unassembled WGS sequence"/>
</dbReference>
<dbReference type="PANTHER" id="PTHR43304">
    <property type="entry name" value="PHYTOCHROME-LIKE PROTEIN CPH1"/>
    <property type="match status" value="1"/>
</dbReference>
<dbReference type="InterPro" id="IPR035965">
    <property type="entry name" value="PAS-like_dom_sf"/>
</dbReference>
<proteinExistence type="predicted"/>
<keyword evidence="4" id="KW-0808">Transferase</keyword>
<name>A0A3M0GET6_9FLAO</name>
<dbReference type="InterPro" id="IPR001610">
    <property type="entry name" value="PAC"/>
</dbReference>
<dbReference type="AlphaFoldDB" id="A0A3M0GET6"/>
<dbReference type="InterPro" id="IPR013655">
    <property type="entry name" value="PAS_fold_3"/>
</dbReference>
<sequence>MDNFYYEEISNLTEAGGWMVDFLNKRSFFDDQAKRILKVPEDFIPTLKNGYKFYAEEHTDKATALFFGCAQGIPFDTKIKMVTYDGSVFWARAHGKPMENEEGEIIGIRGVFQSIDEEEKIKLQLQASLDLIEKHNERLYTFSHIVSHNLRSHVSNMQLTTQLFEAKNLSQEQQELFGNFTQIAQNLDTTLKHLNEVITIQMAGDTDREFVHIEDIFNTVRTSIKQLIVQSDAEIYTDFSEVEKVQYVPAYLESILLNLLTNSIKYRKAGVRPEIRVFTFEENEKQYLVVQDNGIGIDLKSHGDKMFQLYQTFNNNDDAVGMGLFLTRNQVEALGGKISVESTLGRGTKFTIRL</sequence>
<dbReference type="SMART" id="SM00086">
    <property type="entry name" value="PAC"/>
    <property type="match status" value="1"/>
</dbReference>
<evidence type="ECO:0000256" key="3">
    <source>
        <dbReference type="ARBA" id="ARBA00022553"/>
    </source>
</evidence>
<keyword evidence="5 8" id="KW-0418">Kinase</keyword>
<dbReference type="RefSeq" id="WP_121916052.1">
    <property type="nucleotide sequence ID" value="NZ_REFV01000002.1"/>
</dbReference>
<comment type="caution">
    <text evidence="8">The sequence shown here is derived from an EMBL/GenBank/DDBJ whole genome shotgun (WGS) entry which is preliminary data.</text>
</comment>
<dbReference type="SMART" id="SM00387">
    <property type="entry name" value="HATPase_c"/>
    <property type="match status" value="1"/>
</dbReference>
<dbReference type="GO" id="GO:0004673">
    <property type="term" value="F:protein histidine kinase activity"/>
    <property type="evidence" value="ECO:0007669"/>
    <property type="project" value="UniProtKB-EC"/>
</dbReference>
<dbReference type="PANTHER" id="PTHR43304:SF1">
    <property type="entry name" value="PAC DOMAIN-CONTAINING PROTEIN"/>
    <property type="match status" value="1"/>
</dbReference>
<organism evidence="8 9">
    <name type="scientific">Dokdonia sinensis</name>
    <dbReference type="NCBI Taxonomy" id="2479847"/>
    <lineage>
        <taxon>Bacteria</taxon>
        <taxon>Pseudomonadati</taxon>
        <taxon>Bacteroidota</taxon>
        <taxon>Flavobacteriia</taxon>
        <taxon>Flavobacteriales</taxon>
        <taxon>Flavobacteriaceae</taxon>
        <taxon>Dokdonia</taxon>
    </lineage>
</organism>
<dbReference type="InterPro" id="IPR036890">
    <property type="entry name" value="HATPase_C_sf"/>
</dbReference>
<gene>
    <name evidence="8" type="ORF">EAX61_02320</name>
</gene>
<evidence type="ECO:0000256" key="5">
    <source>
        <dbReference type="ARBA" id="ARBA00022777"/>
    </source>
</evidence>